<dbReference type="Pfam" id="PF00140">
    <property type="entry name" value="Sigma70_r1_2"/>
    <property type="match status" value="1"/>
</dbReference>
<organism evidence="8 9">
    <name type="scientific">Shewanella corallii</name>
    <dbReference type="NCBI Taxonomy" id="560080"/>
    <lineage>
        <taxon>Bacteria</taxon>
        <taxon>Pseudomonadati</taxon>
        <taxon>Pseudomonadota</taxon>
        <taxon>Gammaproteobacteria</taxon>
        <taxon>Alteromonadales</taxon>
        <taxon>Shewanellaceae</taxon>
        <taxon>Shewanella</taxon>
    </lineage>
</organism>
<dbReference type="Gene3D" id="1.10.10.10">
    <property type="entry name" value="Winged helix-like DNA-binding domain superfamily/Winged helix DNA-binding domain"/>
    <property type="match status" value="2"/>
</dbReference>
<dbReference type="InterPro" id="IPR036388">
    <property type="entry name" value="WH-like_DNA-bd_sf"/>
</dbReference>
<evidence type="ECO:0000256" key="1">
    <source>
        <dbReference type="ARBA" id="ARBA00023015"/>
    </source>
</evidence>
<dbReference type="InterPro" id="IPR014284">
    <property type="entry name" value="RNA_pol_sigma-70_dom"/>
</dbReference>
<comment type="caution">
    <text evidence="8">The sequence shown here is derived from an EMBL/GenBank/DDBJ whole genome shotgun (WGS) entry which is preliminary data.</text>
</comment>
<evidence type="ECO:0000259" key="6">
    <source>
        <dbReference type="PROSITE" id="PS00715"/>
    </source>
</evidence>
<dbReference type="NCBIfam" id="TIGR02937">
    <property type="entry name" value="sigma70-ECF"/>
    <property type="match status" value="1"/>
</dbReference>
<dbReference type="Pfam" id="PF04542">
    <property type="entry name" value="Sigma70_r2"/>
    <property type="match status" value="1"/>
</dbReference>
<comment type="function">
    <text evidence="5">Sigma factors are initiation factors that promote the attachment of RNA polymerase to specific initiation sites and are then released.</text>
</comment>
<keyword evidence="9" id="KW-1185">Reference proteome</keyword>
<dbReference type="InterPro" id="IPR009042">
    <property type="entry name" value="RNA_pol_sigma70_r1_2"/>
</dbReference>
<dbReference type="SUPFAM" id="SSF88946">
    <property type="entry name" value="Sigma2 domain of RNA polymerase sigma factors"/>
    <property type="match status" value="1"/>
</dbReference>
<dbReference type="Proteomes" id="UP001202831">
    <property type="component" value="Unassembled WGS sequence"/>
</dbReference>
<dbReference type="PROSITE" id="PS00716">
    <property type="entry name" value="SIGMA70_2"/>
    <property type="match status" value="1"/>
</dbReference>
<sequence>MRNDNLAKEANYGTLADMPGYNTSYGQSRPSSYPAGATEDIYGELSATQCYLNQIGQSPLLSADEEVYFATKSRKGCVKSRNRMIESNLRLVVNIARRYRNRGLALLDLIEEGNLGLMRAVEGFDPDKGFRFSTYATWWIRQNIERAIMNQGRMVRLPVYAVQKLNTCLKQKRQLEKDLDREISEPELAKELEMDTREVRQTLSLRESVVGLDKPQGSEGGQSLSEVLPSRAGVEPQAHCYHDDLSNAMSVWVSELNNSQQEVLNRRFGLQGHEPGTLEQVAKALNMTRERVRQVQFEALGRLKNMLGREGMDLRFLSAQE</sequence>
<dbReference type="InterPro" id="IPR050239">
    <property type="entry name" value="Sigma-70_RNA_pol_init_factors"/>
</dbReference>
<dbReference type="PANTHER" id="PTHR30603:SF67">
    <property type="entry name" value="RNA POLYMERASE SIGMA FACTOR RPOS"/>
    <property type="match status" value="1"/>
</dbReference>
<dbReference type="SUPFAM" id="SSF88659">
    <property type="entry name" value="Sigma3 and sigma4 domains of RNA polymerase sigma factors"/>
    <property type="match status" value="2"/>
</dbReference>
<keyword evidence="4 5" id="KW-0804">Transcription</keyword>
<dbReference type="EMBL" id="JAKIKT010000001">
    <property type="protein sequence ID" value="MCL2912860.1"/>
    <property type="molecule type" value="Genomic_DNA"/>
</dbReference>
<dbReference type="InterPro" id="IPR000943">
    <property type="entry name" value="RNA_pol_sigma70"/>
</dbReference>
<dbReference type="PANTHER" id="PTHR30603">
    <property type="entry name" value="RNA POLYMERASE SIGMA FACTOR RPO"/>
    <property type="match status" value="1"/>
</dbReference>
<dbReference type="InterPro" id="IPR013325">
    <property type="entry name" value="RNA_pol_sigma_r2"/>
</dbReference>
<proteinExistence type="inferred from homology"/>
<protein>
    <recommendedName>
        <fullName evidence="5">RNA polymerase sigma factor</fullName>
    </recommendedName>
</protein>
<feature type="domain" description="RNA polymerase sigma-70" evidence="6">
    <location>
        <begin position="108"/>
        <end position="121"/>
    </location>
</feature>
<keyword evidence="3 5" id="KW-0238">DNA-binding</keyword>
<dbReference type="CDD" id="cd06171">
    <property type="entry name" value="Sigma70_r4"/>
    <property type="match status" value="1"/>
</dbReference>
<dbReference type="PROSITE" id="PS00715">
    <property type="entry name" value="SIGMA70_1"/>
    <property type="match status" value="1"/>
</dbReference>
<keyword evidence="2 5" id="KW-0731">Sigma factor</keyword>
<dbReference type="RefSeq" id="WP_249247668.1">
    <property type="nucleotide sequence ID" value="NZ_JAKIKT010000001.1"/>
</dbReference>
<name>A0ABT0N3U4_9GAMM</name>
<evidence type="ECO:0000313" key="9">
    <source>
        <dbReference type="Proteomes" id="UP001202831"/>
    </source>
</evidence>
<evidence type="ECO:0000313" key="8">
    <source>
        <dbReference type="EMBL" id="MCL2912860.1"/>
    </source>
</evidence>
<reference evidence="8 9" key="1">
    <citation type="submission" date="2022-01" db="EMBL/GenBank/DDBJ databases">
        <title>Whole genome-based taxonomy of the Shewanellaceae.</title>
        <authorList>
            <person name="Martin-Rodriguez A.J."/>
        </authorList>
    </citation>
    <scope>NUCLEOTIDE SEQUENCE [LARGE SCALE GENOMIC DNA]</scope>
    <source>
        <strain evidence="8 9">DSM 21332</strain>
    </source>
</reference>
<evidence type="ECO:0000256" key="5">
    <source>
        <dbReference type="RuleBase" id="RU362124"/>
    </source>
</evidence>
<dbReference type="PRINTS" id="PR00046">
    <property type="entry name" value="SIGMA70FCT"/>
</dbReference>
<dbReference type="Pfam" id="PF04545">
    <property type="entry name" value="Sigma70_r4"/>
    <property type="match status" value="1"/>
</dbReference>
<evidence type="ECO:0000259" key="7">
    <source>
        <dbReference type="PROSITE" id="PS00716"/>
    </source>
</evidence>
<dbReference type="Gene3D" id="1.10.601.10">
    <property type="entry name" value="RNA Polymerase Primary Sigma Factor"/>
    <property type="match status" value="1"/>
</dbReference>
<evidence type="ECO:0000256" key="3">
    <source>
        <dbReference type="ARBA" id="ARBA00023125"/>
    </source>
</evidence>
<dbReference type="Pfam" id="PF04539">
    <property type="entry name" value="Sigma70_r3"/>
    <property type="match status" value="1"/>
</dbReference>
<accession>A0ABT0N3U4</accession>
<gene>
    <name evidence="8" type="ORF">L2725_03505</name>
</gene>
<dbReference type="InterPro" id="IPR007630">
    <property type="entry name" value="RNA_pol_sigma70_r4"/>
</dbReference>
<keyword evidence="1 5" id="KW-0805">Transcription regulation</keyword>
<feature type="domain" description="RNA polymerase sigma-70" evidence="7">
    <location>
        <begin position="277"/>
        <end position="303"/>
    </location>
</feature>
<dbReference type="InterPro" id="IPR013324">
    <property type="entry name" value="RNA_pol_sigma_r3/r4-like"/>
</dbReference>
<evidence type="ECO:0000256" key="4">
    <source>
        <dbReference type="ARBA" id="ARBA00023163"/>
    </source>
</evidence>
<comment type="similarity">
    <text evidence="5">Belongs to the sigma-70 factor family.</text>
</comment>
<dbReference type="InterPro" id="IPR007627">
    <property type="entry name" value="RNA_pol_sigma70_r2"/>
</dbReference>
<dbReference type="InterPro" id="IPR007624">
    <property type="entry name" value="RNA_pol_sigma70_r3"/>
</dbReference>
<evidence type="ECO:0000256" key="2">
    <source>
        <dbReference type="ARBA" id="ARBA00023082"/>
    </source>
</evidence>